<keyword evidence="3" id="KW-0378">Hydrolase</keyword>
<dbReference type="FunFam" id="3.40.1390.30:FF:000001">
    <property type="entry name" value="GTP cyclohydrolase 1 type 2"/>
    <property type="match status" value="1"/>
</dbReference>
<dbReference type="VEuPathDB" id="MicrosporidiaDB:DI09_69p150"/>
<sequence length="310" mass="34060">MSLVPKRSRLLSAVVKAFSKISPLSLAENDWDNVGVLIECHEKWNIRPLDVTAAQKSTILLTIDLNHEIIDEALHHQSSGTHPVVIVAYHPTIFKPIKKLTLDSLEGGYSHINELVVRCIQSGLSGVQFGPYFIVNDWICSLIGNGTFAPIIPNPSPQATVQGDIVGSGRYLTLAEPSPLEEIADRLMKGFATTYGQLARIAKSAKYSCQQKPISKLAVCAGSGGSILLSPKLNSDTELLITGEMSHHDVLAATAKGYNVMLFEHTHTERGYLSQMLKPKLESALSEEVDIQIFVSKYDRDPIQLYKIKN</sequence>
<dbReference type="GO" id="GO:0016787">
    <property type="term" value="F:hydrolase activity"/>
    <property type="evidence" value="ECO:0007669"/>
    <property type="project" value="UniProtKB-KW"/>
</dbReference>
<accession>A0A098VRZ2</accession>
<dbReference type="AlphaFoldDB" id="A0A098VRZ2"/>
<feature type="binding site" evidence="2">
    <location>
        <position position="265"/>
    </location>
    <ligand>
        <name>a divalent metal cation</name>
        <dbReference type="ChEBI" id="CHEBI:60240"/>
        <label>1</label>
    </ligand>
</feature>
<dbReference type="Gene3D" id="3.40.1390.30">
    <property type="entry name" value="NIF3 (NGG1p interacting factor 3)-like"/>
    <property type="match status" value="2"/>
</dbReference>
<dbReference type="OrthoDB" id="3345469at2759"/>
<keyword evidence="2" id="KW-0479">Metal-binding</keyword>
<dbReference type="RefSeq" id="XP_013236918.1">
    <property type="nucleotide sequence ID" value="XM_013381464.1"/>
</dbReference>
<dbReference type="GO" id="GO:0046872">
    <property type="term" value="F:metal ion binding"/>
    <property type="evidence" value="ECO:0007669"/>
    <property type="project" value="UniProtKB-KW"/>
</dbReference>
<gene>
    <name evidence="3" type="ORF">DI09_69p150</name>
</gene>
<evidence type="ECO:0000256" key="1">
    <source>
        <dbReference type="ARBA" id="ARBA00006964"/>
    </source>
</evidence>
<protein>
    <submittedName>
        <fullName evidence="3">Putative type 2 GTP cyclohydrolase 1</fullName>
    </submittedName>
</protein>
<dbReference type="HOGENOM" id="CLU_037423_0_1_1"/>
<feature type="binding site" evidence="2">
    <location>
        <position position="90"/>
    </location>
    <ligand>
        <name>a divalent metal cation</name>
        <dbReference type="ChEBI" id="CHEBI:60240"/>
        <label>1</label>
    </ligand>
</feature>
<reference evidence="3 4" key="1">
    <citation type="submission" date="2014-04" db="EMBL/GenBank/DDBJ databases">
        <title>A new species of microsporidia sheds light on the evolution of extreme parasitism.</title>
        <authorList>
            <person name="Haag K.L."/>
            <person name="James T.Y."/>
            <person name="Larsson R."/>
            <person name="Schaer T.M."/>
            <person name="Refardt D."/>
            <person name="Pombert J.-F."/>
            <person name="Ebert D."/>
        </authorList>
    </citation>
    <scope>NUCLEOTIDE SEQUENCE [LARGE SCALE GENOMIC DNA]</scope>
    <source>
        <strain evidence="3 4">UGP3</strain>
        <tissue evidence="3">Spores</tissue>
    </source>
</reference>
<keyword evidence="4" id="KW-1185">Reference proteome</keyword>
<dbReference type="InterPro" id="IPR036069">
    <property type="entry name" value="DUF34/NIF3_sf"/>
</dbReference>
<dbReference type="Proteomes" id="UP000029725">
    <property type="component" value="Unassembled WGS sequence"/>
</dbReference>
<dbReference type="PANTHER" id="PTHR13799:SF13">
    <property type="entry name" value="NIF3-LIKE PROTEIN 1"/>
    <property type="match status" value="1"/>
</dbReference>
<dbReference type="Pfam" id="PF01784">
    <property type="entry name" value="DUF34_NIF3"/>
    <property type="match status" value="2"/>
</dbReference>
<comment type="caution">
    <text evidence="3">The sequence shown here is derived from an EMBL/GenBank/DDBJ whole genome shotgun (WGS) entry which is preliminary data.</text>
</comment>
<name>A0A098VRZ2_9MICR</name>
<organism evidence="3 4">
    <name type="scientific">Mitosporidium daphniae</name>
    <dbReference type="NCBI Taxonomy" id="1485682"/>
    <lineage>
        <taxon>Eukaryota</taxon>
        <taxon>Fungi</taxon>
        <taxon>Fungi incertae sedis</taxon>
        <taxon>Microsporidia</taxon>
        <taxon>Mitosporidium</taxon>
    </lineage>
</organism>
<dbReference type="InterPro" id="IPR002678">
    <property type="entry name" value="DUF34/NIF3"/>
</dbReference>
<feature type="binding site" evidence="2">
    <location>
        <position position="269"/>
    </location>
    <ligand>
        <name>a divalent metal cation</name>
        <dbReference type="ChEBI" id="CHEBI:60240"/>
        <label>1</label>
    </ligand>
</feature>
<dbReference type="GeneID" id="25260628"/>
<proteinExistence type="inferred from homology"/>
<dbReference type="SUPFAM" id="SSF102705">
    <property type="entry name" value="NIF3 (NGG1p interacting factor 3)-like"/>
    <property type="match status" value="1"/>
</dbReference>
<dbReference type="EMBL" id="JMKJ01000578">
    <property type="protein sequence ID" value="KGG50491.1"/>
    <property type="molecule type" value="Genomic_DNA"/>
</dbReference>
<dbReference type="GO" id="GO:0005739">
    <property type="term" value="C:mitochondrion"/>
    <property type="evidence" value="ECO:0007669"/>
    <property type="project" value="TreeGrafter"/>
</dbReference>
<evidence type="ECO:0000256" key="2">
    <source>
        <dbReference type="PIRSR" id="PIRSR602678-1"/>
    </source>
</evidence>
<evidence type="ECO:0000313" key="4">
    <source>
        <dbReference type="Proteomes" id="UP000029725"/>
    </source>
</evidence>
<comment type="similarity">
    <text evidence="1">Belongs to the GTP cyclohydrolase I type 2/NIF3 family.</text>
</comment>
<evidence type="ECO:0000313" key="3">
    <source>
        <dbReference type="EMBL" id="KGG50491.1"/>
    </source>
</evidence>
<dbReference type="PANTHER" id="PTHR13799">
    <property type="entry name" value="NGG1 INTERACTING FACTOR 3"/>
    <property type="match status" value="1"/>
</dbReference>